<evidence type="ECO:0000313" key="5">
    <source>
        <dbReference type="EMBL" id="QPG76959.1"/>
    </source>
</evidence>
<evidence type="ECO:0000256" key="3">
    <source>
        <dbReference type="ARBA" id="ARBA00023295"/>
    </source>
</evidence>
<dbReference type="OrthoDB" id="9971853at2759"/>
<dbReference type="FunFam" id="3.20.20.80:FF:000174">
    <property type="entry name" value="YIR007W-like protein"/>
    <property type="match status" value="1"/>
</dbReference>
<keyword evidence="2" id="KW-0378">Hydrolase</keyword>
<evidence type="ECO:0000313" key="6">
    <source>
        <dbReference type="Proteomes" id="UP000662931"/>
    </source>
</evidence>
<keyword evidence="3" id="KW-0326">Glycosidase</keyword>
<reference evidence="5" key="1">
    <citation type="submission" date="2020-10" db="EMBL/GenBank/DDBJ databases">
        <authorList>
            <person name="Roach M.J.R."/>
        </authorList>
    </citation>
    <scope>NUCLEOTIDE SEQUENCE</scope>
    <source>
        <strain evidence="5">CBS 1945</strain>
    </source>
</reference>
<dbReference type="GO" id="GO:1904462">
    <property type="term" value="P:ergosteryl 3-beta-D-glucoside catabolic process"/>
    <property type="evidence" value="ECO:0007669"/>
    <property type="project" value="TreeGrafter"/>
</dbReference>
<gene>
    <name evidence="5" type="ORF">FOA43_004353</name>
</gene>
<name>A0A875SBR4_EENNA</name>
<proteinExistence type="inferred from homology"/>
<dbReference type="RefSeq" id="XP_038780524.1">
    <property type="nucleotide sequence ID" value="XM_038924596.1"/>
</dbReference>
<dbReference type="KEGG" id="bnn:FOA43_004353"/>
<dbReference type="Pfam" id="PF18564">
    <property type="entry name" value="Glyco_hydro_5_C"/>
    <property type="match status" value="1"/>
</dbReference>
<keyword evidence="6" id="KW-1185">Reference proteome</keyword>
<dbReference type="SUPFAM" id="SSF51445">
    <property type="entry name" value="(Trans)glycosidases"/>
    <property type="match status" value="2"/>
</dbReference>
<dbReference type="Proteomes" id="UP000662931">
    <property type="component" value="Chromosome 4"/>
</dbReference>
<dbReference type="AlphaFoldDB" id="A0A875SBR4"/>
<protein>
    <recommendedName>
        <fullName evidence="4">Glycoside hydrolase family 5 C-terminal domain-containing protein</fullName>
    </recommendedName>
</protein>
<evidence type="ECO:0000256" key="1">
    <source>
        <dbReference type="ARBA" id="ARBA00005641"/>
    </source>
</evidence>
<feature type="domain" description="Glycoside hydrolase family 5 C-terminal" evidence="4">
    <location>
        <begin position="674"/>
        <end position="761"/>
    </location>
</feature>
<dbReference type="InterPro" id="IPR013780">
    <property type="entry name" value="Glyco_hydro_b"/>
</dbReference>
<dbReference type="PANTHER" id="PTHR31308">
    <property type="match status" value="1"/>
</dbReference>
<sequence>MANLHHERPSVGKLRSLLRTERLDTDKYGNFVQPSTGRRVTLHGINFASSSKLPYAPYQTTYMRPKKCGFYSEADTVSFVNRPFPLDEAYEHLTRIKMCGYNTIRFVFTWEAIEHEGPEIYDLDYVHYVVELLKIIDEVGGLYVFLDPHQDVWSKFCGGSGAPIWTLCAAGLNPLNFEVTGACKLHNLCKEPQNFTRMVWSTNCSRLAAATMFTMFFSGKMFTPKAIIDNQNIQDYLQDHFINAVAFLVSSIKNEAPELFQSSFLGVESLNEPSKGYYGIEDLSQLPKDQPLCLDETPRAIQSMRMGMGRRQVLEVYQLTMFGPRKKGSLAVDPKGEKAWLTDDSMDKRYGFDRDENWKLGECIFAQHGVWDSHSGELLKPDYFHRDPIMGRELDEDMFINTQFLSFWAKFRSRMRKIDRDMFLIIQAPVLQIPPRLKDSDLVDDRTAIAIHYYDGMSLIFRSWNRKMNVDTLGIMRGRYLNPIFGIVFGEKNIRESMKRQLLEMKRECKENAGDSVPVIISETGMPFDMDDKKAYSDGDYSSQEAANDAMAYALDGSNLNFSYWCYNPENNHKWGDNWNLEDFSIFSKNNVFHNSIDYTVQSSADSLADGKVCKYSEWITTASSVSSSAKSPTLGPSSRKGDDTVELEVMLGSDPSLLSTIVEGIRAPMAIIRPYPVLINGVVVNSELNLSTGEYNLRIDTSKRSIVSSESPTVVFVPDIHFQEGNFQVFVTEGTTSFKYNSFVQLLEWYHETDIGVIELRIKSLSKRFEGQECSTSRKLFRLLSCGLIH</sequence>
<dbReference type="EMBL" id="CP064815">
    <property type="protein sequence ID" value="QPG76959.1"/>
    <property type="molecule type" value="Genomic_DNA"/>
</dbReference>
<dbReference type="Gene3D" id="3.20.20.80">
    <property type="entry name" value="Glycosidases"/>
    <property type="match status" value="2"/>
</dbReference>
<dbReference type="Gene3D" id="2.60.40.1180">
    <property type="entry name" value="Golgi alpha-mannosidase II"/>
    <property type="match status" value="1"/>
</dbReference>
<evidence type="ECO:0000259" key="4">
    <source>
        <dbReference type="Pfam" id="PF18564"/>
    </source>
</evidence>
<dbReference type="PANTHER" id="PTHR31308:SF5">
    <property type="entry name" value="ERGOSTERYL-BETA-GLUCOSIDASE"/>
    <property type="match status" value="1"/>
</dbReference>
<dbReference type="InterPro" id="IPR041036">
    <property type="entry name" value="GH5_C"/>
</dbReference>
<organism evidence="5 6">
    <name type="scientific">Eeniella nana</name>
    <name type="common">Yeast</name>
    <name type="synonym">Brettanomyces nanus</name>
    <dbReference type="NCBI Taxonomy" id="13502"/>
    <lineage>
        <taxon>Eukaryota</taxon>
        <taxon>Fungi</taxon>
        <taxon>Dikarya</taxon>
        <taxon>Ascomycota</taxon>
        <taxon>Saccharomycotina</taxon>
        <taxon>Pichiomycetes</taxon>
        <taxon>Pichiales</taxon>
        <taxon>Pichiaceae</taxon>
        <taxon>Brettanomyces</taxon>
    </lineage>
</organism>
<accession>A0A875SBR4</accession>
<dbReference type="InterPro" id="IPR017853">
    <property type="entry name" value="GH"/>
</dbReference>
<dbReference type="GO" id="GO:0050295">
    <property type="term" value="F:steryl-beta-glucosidase activity"/>
    <property type="evidence" value="ECO:0007669"/>
    <property type="project" value="TreeGrafter"/>
</dbReference>
<evidence type="ECO:0000256" key="2">
    <source>
        <dbReference type="ARBA" id="ARBA00022801"/>
    </source>
</evidence>
<dbReference type="GeneID" id="62197753"/>
<dbReference type="InterPro" id="IPR052066">
    <property type="entry name" value="Glycosphingolipid_Hydrolases"/>
</dbReference>
<comment type="similarity">
    <text evidence="1">Belongs to the glycosyl hydrolase 5 (cellulase A) family.</text>
</comment>